<reference evidence="3" key="1">
    <citation type="submission" date="2016-05" db="EMBL/GenBank/DDBJ databases">
        <authorList>
            <person name="Baek K."/>
            <person name="Yang S.-J."/>
        </authorList>
    </citation>
    <scope>NUCLEOTIDE SEQUENCE [LARGE SCALE GENOMIC DNA]</scope>
    <source>
        <strain evidence="3">ST58-10</strain>
    </source>
</reference>
<protein>
    <submittedName>
        <fullName evidence="2">Acetyltransferase</fullName>
    </submittedName>
</protein>
<dbReference type="AlphaFoldDB" id="A0A1A9EYA9"/>
<dbReference type="CDD" id="cd04301">
    <property type="entry name" value="NAT_SF"/>
    <property type="match status" value="1"/>
</dbReference>
<evidence type="ECO:0000313" key="3">
    <source>
        <dbReference type="Proteomes" id="UP000078070"/>
    </source>
</evidence>
<accession>A0A1A9EYA9</accession>
<name>A0A1A9EYA9_9GAMM</name>
<dbReference type="PANTHER" id="PTHR43617:SF2">
    <property type="entry name" value="UPF0039 PROTEIN SLL0451"/>
    <property type="match status" value="1"/>
</dbReference>
<organism evidence="2 3">
    <name type="scientific">Marinobacterium aestuarii</name>
    <dbReference type="NCBI Taxonomy" id="1821621"/>
    <lineage>
        <taxon>Bacteria</taxon>
        <taxon>Pseudomonadati</taxon>
        <taxon>Pseudomonadota</taxon>
        <taxon>Gammaproteobacteria</taxon>
        <taxon>Oceanospirillales</taxon>
        <taxon>Oceanospirillaceae</taxon>
        <taxon>Marinobacterium</taxon>
    </lineage>
</organism>
<evidence type="ECO:0000313" key="2">
    <source>
        <dbReference type="EMBL" id="ANG62812.1"/>
    </source>
</evidence>
<dbReference type="Pfam" id="PF13527">
    <property type="entry name" value="Acetyltransf_9"/>
    <property type="match status" value="1"/>
</dbReference>
<reference evidence="2 3" key="2">
    <citation type="journal article" date="2018" name="Int. J. Syst. Evol. Microbiol.">
        <title>Marinobacterium aestuarii sp. nov., a benzene-degrading marine bacterium isolated from estuary sediment.</title>
        <authorList>
            <person name="Bae S.S."/>
            <person name="Jung J."/>
            <person name="Chung D."/>
            <person name="Baek K."/>
        </authorList>
    </citation>
    <scope>NUCLEOTIDE SEQUENCE [LARGE SCALE GENOMIC DNA]</scope>
    <source>
        <strain evidence="2 3">ST58-10</strain>
    </source>
</reference>
<dbReference type="OrthoDB" id="359414at2"/>
<keyword evidence="2" id="KW-0808">Transferase</keyword>
<sequence>MNIREEKAGDGEAIETLTYQAFENHPHHEPGALTLSLVAEEDGAIVGQITFSPVTINGRDSDWFGLGPVSVKPERQGEGIGSQLIRNGLERLKKRGAGGVVLLGEPAYYGRFGFKANPDLTLPGVPAEYFVIQVLRAGGTVPKGVIGYHRAFG</sequence>
<dbReference type="PANTHER" id="PTHR43617">
    <property type="entry name" value="L-AMINO ACID N-ACETYLTRANSFERASE"/>
    <property type="match status" value="1"/>
</dbReference>
<dbReference type="InterPro" id="IPR000182">
    <property type="entry name" value="GNAT_dom"/>
</dbReference>
<proteinExistence type="predicted"/>
<dbReference type="EMBL" id="CP015839">
    <property type="protein sequence ID" value="ANG62812.1"/>
    <property type="molecule type" value="Genomic_DNA"/>
</dbReference>
<dbReference type="InterPro" id="IPR016181">
    <property type="entry name" value="Acyl_CoA_acyltransferase"/>
</dbReference>
<dbReference type="KEGG" id="mars:A8C75_10160"/>
<dbReference type="Proteomes" id="UP000078070">
    <property type="component" value="Chromosome"/>
</dbReference>
<dbReference type="SUPFAM" id="SSF55729">
    <property type="entry name" value="Acyl-CoA N-acyltransferases (Nat)"/>
    <property type="match status" value="1"/>
</dbReference>
<dbReference type="GO" id="GO:0016747">
    <property type="term" value="F:acyltransferase activity, transferring groups other than amino-acyl groups"/>
    <property type="evidence" value="ECO:0007669"/>
    <property type="project" value="InterPro"/>
</dbReference>
<evidence type="ECO:0000259" key="1">
    <source>
        <dbReference type="PROSITE" id="PS51186"/>
    </source>
</evidence>
<dbReference type="RefSeq" id="WP_067381584.1">
    <property type="nucleotide sequence ID" value="NZ_CP015839.1"/>
</dbReference>
<feature type="domain" description="N-acetyltransferase" evidence="1">
    <location>
        <begin position="1"/>
        <end position="132"/>
    </location>
</feature>
<gene>
    <name evidence="2" type="ORF">A8C75_10160</name>
</gene>
<keyword evidence="3" id="KW-1185">Reference proteome</keyword>
<dbReference type="Gene3D" id="3.40.630.30">
    <property type="match status" value="1"/>
</dbReference>
<dbReference type="PROSITE" id="PS51186">
    <property type="entry name" value="GNAT"/>
    <property type="match status" value="1"/>
</dbReference>
<dbReference type="InterPro" id="IPR050276">
    <property type="entry name" value="MshD_Acetyltransferase"/>
</dbReference>